<dbReference type="Gene3D" id="1.20.1050.10">
    <property type="match status" value="1"/>
</dbReference>
<dbReference type="OrthoDB" id="5422663at2759"/>
<comment type="caution">
    <text evidence="1">The sequence shown here is derived from an EMBL/GenBank/DDBJ whole genome shotgun (WGS) entry which is preliminary data.</text>
</comment>
<dbReference type="AlphaFoldDB" id="A0A9P6INH7"/>
<feature type="non-terminal residue" evidence="1">
    <location>
        <position position="1"/>
    </location>
</feature>
<dbReference type="EMBL" id="JAAAHY010003508">
    <property type="protein sequence ID" value="KAF9940953.1"/>
    <property type="molecule type" value="Genomic_DNA"/>
</dbReference>
<keyword evidence="2" id="KW-1185">Reference proteome</keyword>
<organism evidence="1 2">
    <name type="scientific">Mortierella alpina</name>
    <name type="common">Oleaginous fungus</name>
    <name type="synonym">Mortierella renispora</name>
    <dbReference type="NCBI Taxonomy" id="64518"/>
    <lineage>
        <taxon>Eukaryota</taxon>
        <taxon>Fungi</taxon>
        <taxon>Fungi incertae sedis</taxon>
        <taxon>Mucoromycota</taxon>
        <taxon>Mortierellomycotina</taxon>
        <taxon>Mortierellomycetes</taxon>
        <taxon>Mortierellales</taxon>
        <taxon>Mortierellaceae</taxon>
        <taxon>Mortierella</taxon>
    </lineage>
</organism>
<protein>
    <recommendedName>
        <fullName evidence="3">Glutathione S-transferase</fullName>
    </recommendedName>
</protein>
<dbReference type="SUPFAM" id="SSF47616">
    <property type="entry name" value="GST C-terminal domain-like"/>
    <property type="match status" value="1"/>
</dbReference>
<evidence type="ECO:0000313" key="2">
    <source>
        <dbReference type="Proteomes" id="UP000738359"/>
    </source>
</evidence>
<evidence type="ECO:0008006" key="3">
    <source>
        <dbReference type="Google" id="ProtNLM"/>
    </source>
</evidence>
<accession>A0A9P6INH7</accession>
<dbReference type="Proteomes" id="UP000738359">
    <property type="component" value="Unassembled WGS sequence"/>
</dbReference>
<proteinExistence type="predicted"/>
<reference evidence="1" key="1">
    <citation type="journal article" date="2020" name="Fungal Divers.">
        <title>Resolving the Mortierellaceae phylogeny through synthesis of multi-gene phylogenetics and phylogenomics.</title>
        <authorList>
            <person name="Vandepol N."/>
            <person name="Liber J."/>
            <person name="Desiro A."/>
            <person name="Na H."/>
            <person name="Kennedy M."/>
            <person name="Barry K."/>
            <person name="Grigoriev I.V."/>
            <person name="Miller A.N."/>
            <person name="O'Donnell K."/>
            <person name="Stajich J.E."/>
            <person name="Bonito G."/>
        </authorList>
    </citation>
    <scope>NUCLEOTIDE SEQUENCE</scope>
    <source>
        <strain evidence="1">CK1249</strain>
    </source>
</reference>
<evidence type="ECO:0000313" key="1">
    <source>
        <dbReference type="EMBL" id="KAF9940953.1"/>
    </source>
</evidence>
<sequence length="76" mass="8384">DKPLLADYAVWGAITAYTKSHSQLANLKDLEKFVAWMTRMDKRQECQKAIEVVDKALKEANDTIASEAATAAAEKA</sequence>
<dbReference type="InterPro" id="IPR036282">
    <property type="entry name" value="Glutathione-S-Trfase_C_sf"/>
</dbReference>
<gene>
    <name evidence="1" type="ORF">BGZ70_006298</name>
</gene>
<name>A0A9P6INH7_MORAP</name>